<gene>
    <name evidence="8" type="ORF">LZC95_30255</name>
</gene>
<comment type="similarity">
    <text evidence="2">Belongs to the phospholipase D family.</text>
</comment>
<dbReference type="InterPro" id="IPR025202">
    <property type="entry name" value="PLD-like_dom"/>
</dbReference>
<dbReference type="EC" id="3.1.4.4" evidence="3"/>
<evidence type="ECO:0000256" key="4">
    <source>
        <dbReference type="ARBA" id="ARBA00022801"/>
    </source>
</evidence>
<dbReference type="InterPro" id="IPR051406">
    <property type="entry name" value="PLD_domain"/>
</dbReference>
<dbReference type="PANTHER" id="PTHR43856">
    <property type="entry name" value="CARDIOLIPIN HYDROLASE"/>
    <property type="match status" value="1"/>
</dbReference>
<dbReference type="Pfam" id="PF13091">
    <property type="entry name" value="PLDc_2"/>
    <property type="match status" value="1"/>
</dbReference>
<keyword evidence="5" id="KW-0442">Lipid degradation</keyword>
<evidence type="ECO:0000313" key="9">
    <source>
        <dbReference type="Proteomes" id="UP001379533"/>
    </source>
</evidence>
<evidence type="ECO:0000256" key="3">
    <source>
        <dbReference type="ARBA" id="ARBA00012027"/>
    </source>
</evidence>
<proteinExistence type="inferred from homology"/>
<evidence type="ECO:0000256" key="5">
    <source>
        <dbReference type="ARBA" id="ARBA00022963"/>
    </source>
</evidence>
<name>A0ABZ2JY59_9BACT</name>
<dbReference type="CDD" id="cd09171">
    <property type="entry name" value="PLDc_vPLD6_like"/>
    <property type="match status" value="1"/>
</dbReference>
<comment type="catalytic activity">
    <reaction evidence="1">
        <text>a 1,2-diacyl-sn-glycero-3-phosphocholine + H2O = a 1,2-diacyl-sn-glycero-3-phosphate + choline + H(+)</text>
        <dbReference type="Rhea" id="RHEA:14445"/>
        <dbReference type="ChEBI" id="CHEBI:15354"/>
        <dbReference type="ChEBI" id="CHEBI:15377"/>
        <dbReference type="ChEBI" id="CHEBI:15378"/>
        <dbReference type="ChEBI" id="CHEBI:57643"/>
        <dbReference type="ChEBI" id="CHEBI:58608"/>
        <dbReference type="EC" id="3.1.4.4"/>
    </reaction>
</comment>
<feature type="domain" description="Phospholipase D-like" evidence="7">
    <location>
        <begin position="135"/>
        <end position="254"/>
    </location>
</feature>
<dbReference type="RefSeq" id="WP_394841342.1">
    <property type="nucleotide sequence ID" value="NZ_CP089982.1"/>
</dbReference>
<evidence type="ECO:0000313" key="8">
    <source>
        <dbReference type="EMBL" id="WXA90724.1"/>
    </source>
</evidence>
<keyword evidence="9" id="KW-1185">Reference proteome</keyword>
<organism evidence="8 9">
    <name type="scientific">Pendulispora brunnea</name>
    <dbReference type="NCBI Taxonomy" id="2905690"/>
    <lineage>
        <taxon>Bacteria</taxon>
        <taxon>Pseudomonadati</taxon>
        <taxon>Myxococcota</taxon>
        <taxon>Myxococcia</taxon>
        <taxon>Myxococcales</taxon>
        <taxon>Sorangiineae</taxon>
        <taxon>Pendulisporaceae</taxon>
        <taxon>Pendulispora</taxon>
    </lineage>
</organism>
<sequence>MQPSSGSGRISQDAGAHIVIQPEVGATKIKEFEDRLRETLADGRLSRSERKMLDETLRESEFCCSELALIRARAFTIAKTHLTDPHGRRMVEWLEEVMGLLADDTFRAQARRHQQLSDAFFSPGNQCLGAVLSGFKNAQAKVDVCVFTITDDRIAETILAAHRRGTLIRIVTDNDKACDEGSDVARLQQAGIPVRVDRTEFHMHHKFALFDDNCLLNGSYNWTRTASSKNDENLVMTRDAYLVQKFSAHFEKLWCKLA</sequence>
<keyword evidence="4" id="KW-0378">Hydrolase</keyword>
<evidence type="ECO:0000256" key="2">
    <source>
        <dbReference type="ARBA" id="ARBA00008664"/>
    </source>
</evidence>
<evidence type="ECO:0000259" key="7">
    <source>
        <dbReference type="Pfam" id="PF13091"/>
    </source>
</evidence>
<dbReference type="EMBL" id="CP089982">
    <property type="protein sequence ID" value="WXA90724.1"/>
    <property type="molecule type" value="Genomic_DNA"/>
</dbReference>
<dbReference type="PANTHER" id="PTHR43856:SF1">
    <property type="entry name" value="MITOCHONDRIAL CARDIOLIPIN HYDROLASE"/>
    <property type="match status" value="1"/>
</dbReference>
<reference evidence="8 9" key="1">
    <citation type="submission" date="2021-12" db="EMBL/GenBank/DDBJ databases">
        <title>Discovery of the Pendulisporaceae a myxobacterial family with distinct sporulation behavior and unique specialized metabolism.</title>
        <authorList>
            <person name="Garcia R."/>
            <person name="Popoff A."/>
            <person name="Bader C.D."/>
            <person name="Loehr J."/>
            <person name="Walesch S."/>
            <person name="Walt C."/>
            <person name="Boldt J."/>
            <person name="Bunk B."/>
            <person name="Haeckl F.J.F.P.J."/>
            <person name="Gunesch A.P."/>
            <person name="Birkelbach J."/>
            <person name="Nuebel U."/>
            <person name="Pietschmann T."/>
            <person name="Bach T."/>
            <person name="Mueller R."/>
        </authorList>
    </citation>
    <scope>NUCLEOTIDE SEQUENCE [LARGE SCALE GENOMIC DNA]</scope>
    <source>
        <strain evidence="8 9">MSr12523</strain>
    </source>
</reference>
<dbReference type="Proteomes" id="UP001379533">
    <property type="component" value="Chromosome"/>
</dbReference>
<protein>
    <recommendedName>
        <fullName evidence="3">phospholipase D</fullName>
        <ecNumber evidence="3">3.1.4.4</ecNumber>
    </recommendedName>
</protein>
<dbReference type="Gene3D" id="3.30.870.10">
    <property type="entry name" value="Endonuclease Chain A"/>
    <property type="match status" value="1"/>
</dbReference>
<accession>A0ABZ2JY59</accession>
<dbReference type="SUPFAM" id="SSF56024">
    <property type="entry name" value="Phospholipase D/nuclease"/>
    <property type="match status" value="1"/>
</dbReference>
<keyword evidence="6" id="KW-0443">Lipid metabolism</keyword>
<evidence type="ECO:0000256" key="1">
    <source>
        <dbReference type="ARBA" id="ARBA00000798"/>
    </source>
</evidence>
<evidence type="ECO:0000256" key="6">
    <source>
        <dbReference type="ARBA" id="ARBA00023098"/>
    </source>
</evidence>